<dbReference type="InterPro" id="IPR036291">
    <property type="entry name" value="NAD(P)-bd_dom_sf"/>
</dbReference>
<proteinExistence type="inferred from homology"/>
<reference evidence="2 3" key="1">
    <citation type="submission" date="2020-08" db="EMBL/GenBank/DDBJ databases">
        <title>Sequencing the genomes of 1000 actinobacteria strains.</title>
        <authorList>
            <person name="Klenk H.-P."/>
        </authorList>
    </citation>
    <scope>NUCLEOTIDE SEQUENCE [LARGE SCALE GENOMIC DNA]</scope>
    <source>
        <strain evidence="2 3">DSM 43851</strain>
    </source>
</reference>
<dbReference type="PRINTS" id="PR00081">
    <property type="entry name" value="GDHRDH"/>
</dbReference>
<protein>
    <submittedName>
        <fullName evidence="2">NAD(P)-dependent dehydrogenase (Short-subunit alcohol dehydrogenase family)</fullName>
    </submittedName>
</protein>
<comment type="caution">
    <text evidence="2">The sequence shown here is derived from an EMBL/GenBank/DDBJ whole genome shotgun (WGS) entry which is preliminary data.</text>
</comment>
<dbReference type="Pfam" id="PF00106">
    <property type="entry name" value="adh_short"/>
    <property type="match status" value="1"/>
</dbReference>
<organism evidence="2 3">
    <name type="scientific">Kutzneria kofuensis</name>
    <dbReference type="NCBI Taxonomy" id="103725"/>
    <lineage>
        <taxon>Bacteria</taxon>
        <taxon>Bacillati</taxon>
        <taxon>Actinomycetota</taxon>
        <taxon>Actinomycetes</taxon>
        <taxon>Pseudonocardiales</taxon>
        <taxon>Pseudonocardiaceae</taxon>
        <taxon>Kutzneria</taxon>
    </lineage>
</organism>
<comment type="similarity">
    <text evidence="1">Belongs to the short-chain dehydrogenases/reductases (SDR) family.</text>
</comment>
<dbReference type="PANTHER" id="PTHR44147:SF2">
    <property type="entry name" value="DEHYDROGENASE_REDUCTASE SDR FAMILY MEMBER 1"/>
    <property type="match status" value="1"/>
</dbReference>
<evidence type="ECO:0000256" key="1">
    <source>
        <dbReference type="RuleBase" id="RU000363"/>
    </source>
</evidence>
<gene>
    <name evidence="2" type="ORF">BJ998_000282</name>
</gene>
<dbReference type="EMBL" id="JACHIR010000001">
    <property type="protein sequence ID" value="MBB5889086.1"/>
    <property type="molecule type" value="Genomic_DNA"/>
</dbReference>
<dbReference type="SUPFAM" id="SSF51735">
    <property type="entry name" value="NAD(P)-binding Rossmann-fold domains"/>
    <property type="match status" value="1"/>
</dbReference>
<dbReference type="InterPro" id="IPR002347">
    <property type="entry name" value="SDR_fam"/>
</dbReference>
<dbReference type="PANTHER" id="PTHR44147">
    <property type="entry name" value="DEHYDROGENASE/REDUCTASE SDR FAMILY MEMBER 1"/>
    <property type="match status" value="1"/>
</dbReference>
<dbReference type="Proteomes" id="UP000585638">
    <property type="component" value="Unassembled WGS sequence"/>
</dbReference>
<dbReference type="RefSeq" id="WP_184857747.1">
    <property type="nucleotide sequence ID" value="NZ_BAAAWY010000013.1"/>
</dbReference>
<dbReference type="AlphaFoldDB" id="A0A7W9NEF5"/>
<accession>A0A7W9NEF5</accession>
<evidence type="ECO:0000313" key="2">
    <source>
        <dbReference type="EMBL" id="MBB5889086.1"/>
    </source>
</evidence>
<dbReference type="PRINTS" id="PR00080">
    <property type="entry name" value="SDRFAMILY"/>
</dbReference>
<sequence>MDLTGRVAVVTGASRGVGKGIAIELGAAGATVYVTGRSTEPGPLPGTVGETAAAVTEAGGTGIAVACDHRDDEQIAALFTRIAEEQSGLDILVNNVFSSPDLAQWVGRPFWELPVGAWDQVVGLGTRAHYVASVHAVPLMPAGGMIVNLSSPGAAEYQTNVVYGVGKAATDKMTADMAVELKARAVSVFSIWPGLVRTEFLLAAARTTDDGRRVLDFPDGRVFEVGLAESPRFIGRGVVALATDPARLDRTGGVETTAGLAERYGFTDVDGSTPPASAQVG</sequence>
<name>A0A7W9NEF5_9PSEU</name>
<dbReference type="Gene3D" id="3.40.50.720">
    <property type="entry name" value="NAD(P)-binding Rossmann-like Domain"/>
    <property type="match status" value="1"/>
</dbReference>
<evidence type="ECO:0000313" key="3">
    <source>
        <dbReference type="Proteomes" id="UP000585638"/>
    </source>
</evidence>
<keyword evidence="3" id="KW-1185">Reference proteome</keyword>